<dbReference type="GO" id="GO:0003677">
    <property type="term" value="F:DNA binding"/>
    <property type="evidence" value="ECO:0007669"/>
    <property type="project" value="UniProtKB-KW"/>
</dbReference>
<dbReference type="PANTHER" id="PTHR24567:SF74">
    <property type="entry name" value="HTH-TYPE TRANSCRIPTIONAL REGULATOR ARCR"/>
    <property type="match status" value="1"/>
</dbReference>
<evidence type="ECO:0000259" key="6">
    <source>
        <dbReference type="PROSITE" id="PS51063"/>
    </source>
</evidence>
<dbReference type="CDD" id="cd00038">
    <property type="entry name" value="CAP_ED"/>
    <property type="match status" value="1"/>
</dbReference>
<dbReference type="InterPro" id="IPR014710">
    <property type="entry name" value="RmlC-like_jellyroll"/>
</dbReference>
<name>A0A0A5HUD6_9BACI</name>
<dbReference type="GO" id="GO:0003700">
    <property type="term" value="F:DNA-binding transcription factor activity"/>
    <property type="evidence" value="ECO:0007669"/>
    <property type="project" value="InterPro"/>
</dbReference>
<dbReference type="STRING" id="1385511.GCA_000425225_00379"/>
<organism evidence="7 8">
    <name type="scientific">Pontibacillus marinus BH030004 = DSM 16465</name>
    <dbReference type="NCBI Taxonomy" id="1385511"/>
    <lineage>
        <taxon>Bacteria</taxon>
        <taxon>Bacillati</taxon>
        <taxon>Bacillota</taxon>
        <taxon>Bacilli</taxon>
        <taxon>Bacillales</taxon>
        <taxon>Bacillaceae</taxon>
        <taxon>Pontibacillus</taxon>
    </lineage>
</organism>
<evidence type="ECO:0000256" key="4">
    <source>
        <dbReference type="ARBA" id="ARBA00023163"/>
    </source>
</evidence>
<dbReference type="RefSeq" id="WP_036842231.1">
    <property type="nucleotide sequence ID" value="NZ_AVPF01000025.1"/>
</dbReference>
<dbReference type="Pfam" id="PF13545">
    <property type="entry name" value="HTH_Crp_2"/>
    <property type="match status" value="1"/>
</dbReference>
<proteinExistence type="predicted"/>
<dbReference type="PROSITE" id="PS00042">
    <property type="entry name" value="HTH_CRP_1"/>
    <property type="match status" value="1"/>
</dbReference>
<dbReference type="InterPro" id="IPR012318">
    <property type="entry name" value="HTH_CRP"/>
</dbReference>
<dbReference type="InterPro" id="IPR000595">
    <property type="entry name" value="cNMP-bd_dom"/>
</dbReference>
<dbReference type="PRINTS" id="PR00034">
    <property type="entry name" value="HTHCRP"/>
</dbReference>
<dbReference type="InterPro" id="IPR036388">
    <property type="entry name" value="WH-like_DNA-bd_sf"/>
</dbReference>
<dbReference type="InterPro" id="IPR018335">
    <property type="entry name" value="Tscrpt_reg_HTH_Crp-type_CS"/>
</dbReference>
<gene>
    <name evidence="7" type="ORF">N783_10005</name>
</gene>
<sequence>MESTNRKSDLECISDDLTSLLQSISTTKTIDARTFLFQEGEEAHELYVIQHGLIQISKLTQEGNELNLRTCQEGDIVGELTLFTDEAKYMLNAYALKKCKILIIQKDQLEKELLSNSRLTFEFMKWMTNLLRINQSKIKDLVMNGKKGALYSTLIRFSNSYGIQQKDGRLIDMHLTNQEIAKFCAATRESINRMLNDLKKKGIIQITKESKILIKDIHYLRTEIGCDHCPIDICVID</sequence>
<dbReference type="SMART" id="SM00100">
    <property type="entry name" value="cNMP"/>
    <property type="match status" value="1"/>
</dbReference>
<dbReference type="PANTHER" id="PTHR24567">
    <property type="entry name" value="CRP FAMILY TRANSCRIPTIONAL REGULATORY PROTEIN"/>
    <property type="match status" value="1"/>
</dbReference>
<dbReference type="GO" id="GO:0005829">
    <property type="term" value="C:cytosol"/>
    <property type="evidence" value="ECO:0007669"/>
    <property type="project" value="TreeGrafter"/>
</dbReference>
<evidence type="ECO:0000313" key="7">
    <source>
        <dbReference type="EMBL" id="KGX87257.1"/>
    </source>
</evidence>
<keyword evidence="2" id="KW-0238">DNA-binding</keyword>
<dbReference type="PROSITE" id="PS51063">
    <property type="entry name" value="HTH_CRP_2"/>
    <property type="match status" value="1"/>
</dbReference>
<evidence type="ECO:0000256" key="1">
    <source>
        <dbReference type="ARBA" id="ARBA00023015"/>
    </source>
</evidence>
<dbReference type="Gene3D" id="2.60.120.10">
    <property type="entry name" value="Jelly Rolls"/>
    <property type="match status" value="1"/>
</dbReference>
<dbReference type="SMART" id="SM00419">
    <property type="entry name" value="HTH_CRP"/>
    <property type="match status" value="1"/>
</dbReference>
<dbReference type="eggNOG" id="COG0664">
    <property type="taxonomic scope" value="Bacteria"/>
</dbReference>
<keyword evidence="3" id="KW-0010">Activator</keyword>
<dbReference type="Gene3D" id="1.10.10.10">
    <property type="entry name" value="Winged helix-like DNA-binding domain superfamily/Winged helix DNA-binding domain"/>
    <property type="match status" value="1"/>
</dbReference>
<feature type="domain" description="Cyclic nucleotide-binding" evidence="5">
    <location>
        <begin position="15"/>
        <end position="113"/>
    </location>
</feature>
<reference evidence="7 8" key="1">
    <citation type="submission" date="2013-08" db="EMBL/GenBank/DDBJ databases">
        <authorList>
            <person name="Huang J."/>
            <person name="Wang G."/>
        </authorList>
    </citation>
    <scope>NUCLEOTIDE SEQUENCE [LARGE SCALE GENOMIC DNA]</scope>
    <source>
        <strain evidence="7 8">BH030004</strain>
    </source>
</reference>
<protein>
    <recommendedName>
        <fullName evidence="9">Crp/Fnr family transcriptional regulator</fullName>
    </recommendedName>
</protein>
<keyword evidence="4" id="KW-0804">Transcription</keyword>
<comment type="caution">
    <text evidence="7">The sequence shown here is derived from an EMBL/GenBank/DDBJ whole genome shotgun (WGS) entry which is preliminary data.</text>
</comment>
<dbReference type="SUPFAM" id="SSF51206">
    <property type="entry name" value="cAMP-binding domain-like"/>
    <property type="match status" value="1"/>
</dbReference>
<dbReference type="PROSITE" id="PS50042">
    <property type="entry name" value="CNMP_BINDING_3"/>
    <property type="match status" value="1"/>
</dbReference>
<dbReference type="EMBL" id="AVPF01000025">
    <property type="protein sequence ID" value="KGX87257.1"/>
    <property type="molecule type" value="Genomic_DNA"/>
</dbReference>
<dbReference type="CDD" id="cd00092">
    <property type="entry name" value="HTH_CRP"/>
    <property type="match status" value="1"/>
</dbReference>
<accession>A0A0A5HUD6</accession>
<feature type="domain" description="HTH crp-type" evidence="6">
    <location>
        <begin position="144"/>
        <end position="218"/>
    </location>
</feature>
<dbReference type="InterPro" id="IPR018490">
    <property type="entry name" value="cNMP-bd_dom_sf"/>
</dbReference>
<evidence type="ECO:0000259" key="5">
    <source>
        <dbReference type="PROSITE" id="PS50042"/>
    </source>
</evidence>
<dbReference type="Pfam" id="PF00027">
    <property type="entry name" value="cNMP_binding"/>
    <property type="match status" value="1"/>
</dbReference>
<evidence type="ECO:0000256" key="2">
    <source>
        <dbReference type="ARBA" id="ARBA00023125"/>
    </source>
</evidence>
<keyword evidence="1" id="KW-0805">Transcription regulation</keyword>
<evidence type="ECO:0000313" key="8">
    <source>
        <dbReference type="Proteomes" id="UP000030403"/>
    </source>
</evidence>
<keyword evidence="8" id="KW-1185">Reference proteome</keyword>
<dbReference type="SUPFAM" id="SSF46785">
    <property type="entry name" value="Winged helix' DNA-binding domain"/>
    <property type="match status" value="1"/>
</dbReference>
<evidence type="ECO:0000256" key="3">
    <source>
        <dbReference type="ARBA" id="ARBA00023159"/>
    </source>
</evidence>
<evidence type="ECO:0008006" key="9">
    <source>
        <dbReference type="Google" id="ProtNLM"/>
    </source>
</evidence>
<dbReference type="InterPro" id="IPR036390">
    <property type="entry name" value="WH_DNA-bd_sf"/>
</dbReference>
<dbReference type="InterPro" id="IPR050397">
    <property type="entry name" value="Env_Response_Regulators"/>
</dbReference>
<dbReference type="AlphaFoldDB" id="A0A0A5HUD6"/>
<dbReference type="Proteomes" id="UP000030403">
    <property type="component" value="Unassembled WGS sequence"/>
</dbReference>